<sequence>MRTLISLHGIERKSQLTKSTKMGHPTQNGGLS</sequence>
<proteinExistence type="predicted"/>
<dbReference type="EMBL" id="GGEC01055635">
    <property type="protein sequence ID" value="MBX36119.1"/>
    <property type="molecule type" value="Transcribed_RNA"/>
</dbReference>
<accession>A0A2P2N0U9</accession>
<evidence type="ECO:0000256" key="1">
    <source>
        <dbReference type="SAM" id="MobiDB-lite"/>
    </source>
</evidence>
<feature type="region of interest" description="Disordered" evidence="1">
    <location>
        <begin position="1"/>
        <end position="32"/>
    </location>
</feature>
<dbReference type="AlphaFoldDB" id="A0A2P2N0U9"/>
<evidence type="ECO:0000313" key="2">
    <source>
        <dbReference type="EMBL" id="MBX36119.1"/>
    </source>
</evidence>
<reference evidence="2" key="1">
    <citation type="submission" date="2018-02" db="EMBL/GenBank/DDBJ databases">
        <title>Rhizophora mucronata_Transcriptome.</title>
        <authorList>
            <person name="Meera S.P."/>
            <person name="Sreeshan A."/>
            <person name="Augustine A."/>
        </authorList>
    </citation>
    <scope>NUCLEOTIDE SEQUENCE</scope>
    <source>
        <tissue evidence="2">Leaf</tissue>
    </source>
</reference>
<feature type="compositionally biased region" description="Polar residues" evidence="1">
    <location>
        <begin position="16"/>
        <end position="32"/>
    </location>
</feature>
<protein>
    <submittedName>
        <fullName evidence="2">Uncharacterized protein</fullName>
    </submittedName>
</protein>
<organism evidence="2">
    <name type="scientific">Rhizophora mucronata</name>
    <name type="common">Asiatic mangrove</name>
    <dbReference type="NCBI Taxonomy" id="61149"/>
    <lineage>
        <taxon>Eukaryota</taxon>
        <taxon>Viridiplantae</taxon>
        <taxon>Streptophyta</taxon>
        <taxon>Embryophyta</taxon>
        <taxon>Tracheophyta</taxon>
        <taxon>Spermatophyta</taxon>
        <taxon>Magnoliopsida</taxon>
        <taxon>eudicotyledons</taxon>
        <taxon>Gunneridae</taxon>
        <taxon>Pentapetalae</taxon>
        <taxon>rosids</taxon>
        <taxon>fabids</taxon>
        <taxon>Malpighiales</taxon>
        <taxon>Rhizophoraceae</taxon>
        <taxon>Rhizophora</taxon>
    </lineage>
</organism>
<name>A0A2P2N0U9_RHIMU</name>